<dbReference type="KEGG" id="epl:P4G45_15185"/>
<dbReference type="PANTHER" id="PTHR34389:SF2">
    <property type="entry name" value="L-RHAMNOSE MUTAROTASE"/>
    <property type="match status" value="1"/>
</dbReference>
<dbReference type="GO" id="GO:0016857">
    <property type="term" value="F:racemase and epimerase activity, acting on carbohydrates and derivatives"/>
    <property type="evidence" value="ECO:0007669"/>
    <property type="project" value="InterPro"/>
</dbReference>
<sequence>MERIAFQLRIKADKVEEYDEEHRHVWPELLRELESFGVSEYSIFRRDQQLFLYMHVPDFQKLTSQLAASDVNRRWQEKMAPLFEPVPGLRPGETLAMMSEVFFMKGRS</sequence>
<dbReference type="GO" id="GO:0019301">
    <property type="term" value="P:rhamnose catabolic process"/>
    <property type="evidence" value="ECO:0007669"/>
    <property type="project" value="TreeGrafter"/>
</dbReference>
<dbReference type="EMBL" id="CP121195">
    <property type="protein sequence ID" value="XBH13199.1"/>
    <property type="molecule type" value="Genomic_DNA"/>
</dbReference>
<dbReference type="PANTHER" id="PTHR34389">
    <property type="entry name" value="L-RHAMNOSE MUTAROTASE"/>
    <property type="match status" value="1"/>
</dbReference>
<dbReference type="Gene3D" id="3.30.70.100">
    <property type="match status" value="1"/>
</dbReference>
<dbReference type="RefSeq" id="WP_348267323.1">
    <property type="nucleotide sequence ID" value="NZ_CP121194.1"/>
</dbReference>
<accession>A0AAU7CWD8</accession>
<evidence type="ECO:0000313" key="2">
    <source>
        <dbReference type="EMBL" id="XBH13199.1"/>
    </source>
</evidence>
<gene>
    <name evidence="1" type="ORF">P4G45_15185</name>
    <name evidence="2" type="ORF">P8936_16140</name>
</gene>
<protein>
    <submittedName>
        <fullName evidence="1">L-rhamnose mutarotase</fullName>
    </submittedName>
</protein>
<dbReference type="Pfam" id="PF05336">
    <property type="entry name" value="rhaM"/>
    <property type="match status" value="1"/>
</dbReference>
<dbReference type="AlphaFoldDB" id="A0AAU7CWD8"/>
<dbReference type="SUPFAM" id="SSF54909">
    <property type="entry name" value="Dimeric alpha+beta barrel"/>
    <property type="match status" value="1"/>
</dbReference>
<dbReference type="EMBL" id="CP121194">
    <property type="protein sequence ID" value="XBH09814.1"/>
    <property type="molecule type" value="Genomic_DNA"/>
</dbReference>
<dbReference type="InterPro" id="IPR011008">
    <property type="entry name" value="Dimeric_a/b-barrel"/>
</dbReference>
<organism evidence="1">
    <name type="scientific">Edaphobacter paludis</name>
    <dbReference type="NCBI Taxonomy" id="3035702"/>
    <lineage>
        <taxon>Bacteria</taxon>
        <taxon>Pseudomonadati</taxon>
        <taxon>Acidobacteriota</taxon>
        <taxon>Terriglobia</taxon>
        <taxon>Terriglobales</taxon>
        <taxon>Acidobacteriaceae</taxon>
        <taxon>Edaphobacter</taxon>
    </lineage>
</organism>
<name>A0AAU7CWD8_9BACT</name>
<reference evidence="1" key="1">
    <citation type="submission" date="2023-03" db="EMBL/GenBank/DDBJ databases">
        <title>Edaphobacter sp.</title>
        <authorList>
            <person name="Huber K.J."/>
            <person name="Papendorf J."/>
            <person name="Pilke C."/>
            <person name="Bunk B."/>
            <person name="Sproeer C."/>
            <person name="Pester M."/>
        </authorList>
    </citation>
    <scope>NUCLEOTIDE SEQUENCE</scope>
    <source>
        <strain evidence="1">DSM 109919</strain>
        <strain evidence="2">DSM 109920</strain>
    </source>
</reference>
<accession>A0AAU7D687</accession>
<evidence type="ECO:0000313" key="1">
    <source>
        <dbReference type="EMBL" id="XBH09814.1"/>
    </source>
</evidence>
<dbReference type="InterPro" id="IPR008000">
    <property type="entry name" value="Rham/fucose_mutarotase"/>
</dbReference>
<proteinExistence type="predicted"/>